<proteinExistence type="inferred from homology"/>
<feature type="domain" description="Tryptophan synthase beta chain-like PALP" evidence="7">
    <location>
        <begin position="53"/>
        <end position="351"/>
    </location>
</feature>
<dbReference type="Proteomes" id="UP001465976">
    <property type="component" value="Unassembled WGS sequence"/>
</dbReference>
<keyword evidence="4" id="KW-0663">Pyridoxal phosphate</keyword>
<dbReference type="PANTHER" id="PTHR48078">
    <property type="entry name" value="THREONINE DEHYDRATASE, MITOCHONDRIAL-RELATED"/>
    <property type="match status" value="1"/>
</dbReference>
<evidence type="ECO:0000259" key="7">
    <source>
        <dbReference type="Pfam" id="PF00291"/>
    </source>
</evidence>
<dbReference type="EC" id="4.3.1.17" evidence="3"/>
<reference evidence="8 9" key="1">
    <citation type="submission" date="2024-02" db="EMBL/GenBank/DDBJ databases">
        <title>A draft genome for the cacao thread blight pathogen Marasmius crinis-equi.</title>
        <authorList>
            <person name="Cohen S.P."/>
            <person name="Baruah I.K."/>
            <person name="Amoako-Attah I."/>
            <person name="Bukari Y."/>
            <person name="Meinhardt L.W."/>
            <person name="Bailey B.A."/>
        </authorList>
    </citation>
    <scope>NUCLEOTIDE SEQUENCE [LARGE SCALE GENOMIC DNA]</scope>
    <source>
        <strain evidence="8 9">GH-76</strain>
    </source>
</reference>
<dbReference type="Pfam" id="PF00291">
    <property type="entry name" value="PALP"/>
    <property type="match status" value="1"/>
</dbReference>
<evidence type="ECO:0000256" key="4">
    <source>
        <dbReference type="ARBA" id="ARBA00022898"/>
    </source>
</evidence>
<evidence type="ECO:0000256" key="6">
    <source>
        <dbReference type="ARBA" id="ARBA00049406"/>
    </source>
</evidence>
<dbReference type="Gene3D" id="3.40.50.1100">
    <property type="match status" value="2"/>
</dbReference>
<comment type="catalytic activity">
    <reaction evidence="6">
        <text>L-serine = pyruvate + NH4(+)</text>
        <dbReference type="Rhea" id="RHEA:19169"/>
        <dbReference type="ChEBI" id="CHEBI:15361"/>
        <dbReference type="ChEBI" id="CHEBI:28938"/>
        <dbReference type="ChEBI" id="CHEBI:33384"/>
        <dbReference type="EC" id="4.3.1.17"/>
    </reaction>
</comment>
<dbReference type="SUPFAM" id="SSF53686">
    <property type="entry name" value="Tryptophan synthase beta subunit-like PLP-dependent enzymes"/>
    <property type="match status" value="1"/>
</dbReference>
<evidence type="ECO:0000313" key="9">
    <source>
        <dbReference type="Proteomes" id="UP001465976"/>
    </source>
</evidence>
<keyword evidence="5 8" id="KW-0456">Lyase</keyword>
<dbReference type="GO" id="GO:0008797">
    <property type="term" value="F:aspartate ammonia-lyase activity"/>
    <property type="evidence" value="ECO:0007669"/>
    <property type="project" value="UniProtKB-EC"/>
</dbReference>
<dbReference type="PANTHER" id="PTHR48078:SF2">
    <property type="entry name" value="CATABOLIC L-SERINE_THREONINE DEHYDRATASE"/>
    <property type="match status" value="1"/>
</dbReference>
<comment type="cofactor">
    <cofactor evidence="1">
        <name>pyridoxal 5'-phosphate</name>
        <dbReference type="ChEBI" id="CHEBI:597326"/>
    </cofactor>
</comment>
<dbReference type="InterPro" id="IPR036052">
    <property type="entry name" value="TrpB-like_PALP_sf"/>
</dbReference>
<comment type="similarity">
    <text evidence="2">Belongs to the serine/threonine dehydratase family.</text>
</comment>
<evidence type="ECO:0000313" key="8">
    <source>
        <dbReference type="EMBL" id="KAL0580743.1"/>
    </source>
</evidence>
<dbReference type="InterPro" id="IPR001926">
    <property type="entry name" value="TrpB-like_PALP"/>
</dbReference>
<evidence type="ECO:0000256" key="3">
    <source>
        <dbReference type="ARBA" id="ARBA00012093"/>
    </source>
</evidence>
<accession>A0ABR3FZC8</accession>
<organism evidence="8 9">
    <name type="scientific">Marasmius crinis-equi</name>
    <dbReference type="NCBI Taxonomy" id="585013"/>
    <lineage>
        <taxon>Eukaryota</taxon>
        <taxon>Fungi</taxon>
        <taxon>Dikarya</taxon>
        <taxon>Basidiomycota</taxon>
        <taxon>Agaricomycotina</taxon>
        <taxon>Agaricomycetes</taxon>
        <taxon>Agaricomycetidae</taxon>
        <taxon>Agaricales</taxon>
        <taxon>Marasmiineae</taxon>
        <taxon>Marasmiaceae</taxon>
        <taxon>Marasmius</taxon>
    </lineage>
</organism>
<evidence type="ECO:0000256" key="5">
    <source>
        <dbReference type="ARBA" id="ARBA00023239"/>
    </source>
</evidence>
<protein>
    <recommendedName>
        <fullName evidence="3">L-serine ammonia-lyase</fullName>
        <ecNumber evidence="3">4.3.1.17</ecNumber>
    </recommendedName>
</protein>
<evidence type="ECO:0000256" key="1">
    <source>
        <dbReference type="ARBA" id="ARBA00001933"/>
    </source>
</evidence>
<dbReference type="InterPro" id="IPR050147">
    <property type="entry name" value="Ser/Thr_Dehydratase"/>
</dbReference>
<comment type="caution">
    <text evidence="8">The sequence shown here is derived from an EMBL/GenBank/DDBJ whole genome shotgun (WGS) entry which is preliminary data.</text>
</comment>
<gene>
    <name evidence="8" type="primary">CHA1</name>
    <name evidence="8" type="ORF">V5O48_001301</name>
</gene>
<dbReference type="EMBL" id="JBAHYK010000024">
    <property type="protein sequence ID" value="KAL0580743.1"/>
    <property type="molecule type" value="Genomic_DNA"/>
</dbReference>
<sequence>MSSPSLWNNTPLIYSSHLSKTSGCSVYLKLEVSQSRFLTANRALIMIAAIVQNLQPSHSFKSRGIGFFIQKVKEERGPGVHLIIASGGNAGYAAACAARILGVKCTVYIPEGVAKSTLDLLNAQDAEVVVTGKFYLEALNAAQDTVDRESNAVMVPAYDNAIVWEGHSFMIDEVSSQLGKKPDAIFCSVGGGGLLGGIIVGCKKVGWDDVPIVALETLGSNCFHHSVLMNTTSSSQFATTLPPSVTKELDSTHDLKLAHFHGFFSRASGSLGASRPSAGVVKMALERKGGIQCVSVQDELSMQAGVLFAEEHKMLVELACSTTLVPAYKSQLMNKLLPQRPDRTVVFIVCGGFKVSLSEMEETRALLEAQLARKSDEGWEVVCGDGDSLRLDYSVS</sequence>
<evidence type="ECO:0000256" key="2">
    <source>
        <dbReference type="ARBA" id="ARBA00010869"/>
    </source>
</evidence>
<name>A0ABR3FZC8_9AGAR</name>
<keyword evidence="9" id="KW-1185">Reference proteome</keyword>